<organism evidence="2 3">
    <name type="scientific">Paraburkholderia kururiensis</name>
    <dbReference type="NCBI Taxonomy" id="984307"/>
    <lineage>
        <taxon>Bacteria</taxon>
        <taxon>Pseudomonadati</taxon>
        <taxon>Pseudomonadota</taxon>
        <taxon>Betaproteobacteria</taxon>
        <taxon>Burkholderiales</taxon>
        <taxon>Burkholderiaceae</taxon>
        <taxon>Paraburkholderia</taxon>
    </lineage>
</organism>
<proteinExistence type="inferred from homology"/>
<name>A0ABZ0WP86_9BURK</name>
<keyword evidence="3" id="KW-1185">Reference proteome</keyword>
<dbReference type="SUPFAM" id="SSF51735">
    <property type="entry name" value="NAD(P)-binding Rossmann-fold domains"/>
    <property type="match status" value="1"/>
</dbReference>
<evidence type="ECO:0000313" key="3">
    <source>
        <dbReference type="Proteomes" id="UP001325479"/>
    </source>
</evidence>
<evidence type="ECO:0000313" key="2">
    <source>
        <dbReference type="EMBL" id="WQD79168.1"/>
    </source>
</evidence>
<protein>
    <submittedName>
        <fullName evidence="2">SDR family oxidoreductase</fullName>
    </submittedName>
</protein>
<dbReference type="Pfam" id="PF13561">
    <property type="entry name" value="adh_short_C2"/>
    <property type="match status" value="1"/>
</dbReference>
<sequence>MSAGQSNPGATKIAIVTGGSRGIGRSTVLQLARRGVPSIFTYRANRAEAEKVVALAAEAGQRAIALPLDTGDVTSFDAFVGQVRAALDQLGAQRFDYLVNNAGTSHHAAFAEVTEEALDSLYRVHFKGVFFLTQKLLPLINDGGRIVNISSGLTRATYPGSASYASMKGAVEVLTRYLAKELGPRRIAVNVVAPGAVATDFSGGMVRDNPEVNKMVSDMTALGRPGLPDDIGLAIASLLSEDQRWVNAQRIEVSGGMAL</sequence>
<dbReference type="InterPro" id="IPR002347">
    <property type="entry name" value="SDR_fam"/>
</dbReference>
<dbReference type="Proteomes" id="UP001325479">
    <property type="component" value="Chromosome"/>
</dbReference>
<dbReference type="InterPro" id="IPR036291">
    <property type="entry name" value="NAD(P)-bd_dom_sf"/>
</dbReference>
<gene>
    <name evidence="2" type="ORF">U0042_05545</name>
</gene>
<dbReference type="Gene3D" id="3.40.50.720">
    <property type="entry name" value="NAD(P)-binding Rossmann-like Domain"/>
    <property type="match status" value="1"/>
</dbReference>
<dbReference type="PANTHER" id="PTHR42760">
    <property type="entry name" value="SHORT-CHAIN DEHYDROGENASES/REDUCTASES FAMILY MEMBER"/>
    <property type="match status" value="1"/>
</dbReference>
<dbReference type="PRINTS" id="PR00080">
    <property type="entry name" value="SDRFAMILY"/>
</dbReference>
<dbReference type="RefSeq" id="WP_114814470.1">
    <property type="nucleotide sequence ID" value="NZ_CP139965.1"/>
</dbReference>
<comment type="similarity">
    <text evidence="1">Belongs to the short-chain dehydrogenases/reductases (SDR) family.</text>
</comment>
<dbReference type="EMBL" id="CP139965">
    <property type="protein sequence ID" value="WQD79168.1"/>
    <property type="molecule type" value="Genomic_DNA"/>
</dbReference>
<evidence type="ECO:0000256" key="1">
    <source>
        <dbReference type="ARBA" id="ARBA00006484"/>
    </source>
</evidence>
<accession>A0ABZ0WP86</accession>
<dbReference type="PRINTS" id="PR00081">
    <property type="entry name" value="GDHRDH"/>
</dbReference>
<dbReference type="PANTHER" id="PTHR42760:SF53">
    <property type="entry name" value="BLR4183 PROTEIN"/>
    <property type="match status" value="1"/>
</dbReference>
<reference evidence="2 3" key="1">
    <citation type="submission" date="2023-12" db="EMBL/GenBank/DDBJ databases">
        <title>Genome sequencing and assembly of bacterial species from a model synthetic community.</title>
        <authorList>
            <person name="Hogle S.L."/>
        </authorList>
    </citation>
    <scope>NUCLEOTIDE SEQUENCE [LARGE SCALE GENOMIC DNA]</scope>
    <source>
        <strain evidence="2 3">HAMBI 2494</strain>
    </source>
</reference>